<evidence type="ECO:0000313" key="5">
    <source>
        <dbReference type="EMBL" id="MFC4990216.1"/>
    </source>
</evidence>
<dbReference type="Gene3D" id="3.90.550.10">
    <property type="entry name" value="Spore Coat Polysaccharide Biosynthesis Protein SpsA, Chain A"/>
    <property type="match status" value="1"/>
</dbReference>
<accession>A0ABD5QK90</accession>
<evidence type="ECO:0000256" key="1">
    <source>
        <dbReference type="SAM" id="MobiDB-lite"/>
    </source>
</evidence>
<feature type="region of interest" description="Disordered" evidence="1">
    <location>
        <begin position="1"/>
        <end position="34"/>
    </location>
</feature>
<keyword evidence="2" id="KW-1133">Transmembrane helix</keyword>
<name>A0ABD5QK90_9EURY</name>
<feature type="domain" description="Glycosyltransferase 2-like" evidence="3">
    <location>
        <begin position="50"/>
        <end position="211"/>
    </location>
</feature>
<comment type="caution">
    <text evidence="5">The sequence shown here is derived from an EMBL/GenBank/DDBJ whole genome shotgun (WGS) entry which is preliminary data.</text>
</comment>
<dbReference type="SUPFAM" id="SSF53448">
    <property type="entry name" value="Nucleotide-diphospho-sugar transferases"/>
    <property type="match status" value="1"/>
</dbReference>
<feature type="transmembrane region" description="Helical" evidence="2">
    <location>
        <begin position="307"/>
        <end position="331"/>
    </location>
</feature>
<organism evidence="5 6">
    <name type="scientific">Saliphagus infecundisoli</name>
    <dbReference type="NCBI Taxonomy" id="1849069"/>
    <lineage>
        <taxon>Archaea</taxon>
        <taxon>Methanobacteriati</taxon>
        <taxon>Methanobacteriota</taxon>
        <taxon>Stenosarchaea group</taxon>
        <taxon>Halobacteria</taxon>
        <taxon>Halobacteriales</taxon>
        <taxon>Natrialbaceae</taxon>
        <taxon>Saliphagus</taxon>
    </lineage>
</organism>
<feature type="transmembrane region" description="Helical" evidence="2">
    <location>
        <begin position="387"/>
        <end position="411"/>
    </location>
</feature>
<evidence type="ECO:0000259" key="3">
    <source>
        <dbReference type="Pfam" id="PF00535"/>
    </source>
</evidence>
<feature type="transmembrane region" description="Helical" evidence="2">
    <location>
        <begin position="272"/>
        <end position="295"/>
    </location>
</feature>
<dbReference type="InterPro" id="IPR058718">
    <property type="entry name" value="Agl6_TM_C"/>
</dbReference>
<evidence type="ECO:0000259" key="4">
    <source>
        <dbReference type="Pfam" id="PF26629"/>
    </source>
</evidence>
<keyword evidence="2" id="KW-0472">Membrane</keyword>
<dbReference type="PANTHER" id="PTHR48090">
    <property type="entry name" value="UNDECAPRENYL-PHOSPHATE 4-DEOXY-4-FORMAMIDO-L-ARABINOSE TRANSFERASE-RELATED"/>
    <property type="match status" value="1"/>
</dbReference>
<dbReference type="Proteomes" id="UP001595925">
    <property type="component" value="Unassembled WGS sequence"/>
</dbReference>
<dbReference type="EMBL" id="JBHSJG010000064">
    <property type="protein sequence ID" value="MFC4990216.1"/>
    <property type="molecule type" value="Genomic_DNA"/>
</dbReference>
<feature type="compositionally biased region" description="Basic and acidic residues" evidence="1">
    <location>
        <begin position="22"/>
        <end position="33"/>
    </location>
</feature>
<dbReference type="CDD" id="cd04179">
    <property type="entry name" value="DPM_DPG-synthase_like"/>
    <property type="match status" value="1"/>
</dbReference>
<keyword evidence="2" id="KW-0812">Transmembrane</keyword>
<reference evidence="5 6" key="1">
    <citation type="journal article" date="2019" name="Int. J. Syst. Evol. Microbiol.">
        <title>The Global Catalogue of Microorganisms (GCM) 10K type strain sequencing project: providing services to taxonomists for standard genome sequencing and annotation.</title>
        <authorList>
            <consortium name="The Broad Institute Genomics Platform"/>
            <consortium name="The Broad Institute Genome Sequencing Center for Infectious Disease"/>
            <person name="Wu L."/>
            <person name="Ma J."/>
        </authorList>
    </citation>
    <scope>NUCLEOTIDE SEQUENCE [LARGE SCALE GENOMIC DNA]</scope>
    <source>
        <strain evidence="5 6">CGMCC 1.15824</strain>
    </source>
</reference>
<dbReference type="Pfam" id="PF26629">
    <property type="entry name" value="GT2_TM_C"/>
    <property type="match status" value="1"/>
</dbReference>
<dbReference type="InterPro" id="IPR001173">
    <property type="entry name" value="Glyco_trans_2-like"/>
</dbReference>
<sequence length="417" mass="44738">MSSRRSQESVQESDTAFEYDPEAAKTGESDVQTRDGLLLDRNSTQDPTLSVVMPTLNEEEGVAECIERAKTAISELGVPAEIILSDSSTDRTPEIGREMGAIIVTPDEPGYGYAYRYAFERARGEYIVIGDADTTYDFERIPELLDRLEETGADMVMGSRLEGEIKSGAMPPLHQYIGNPLLTKFLNAFYGAGVSDAHSGFRIIRQSSLDALDLKSDGMEFASEMIMEAGAKDMVIKEVPITYHEREGEATLESFKDGWRHVRFMLVNAPGYLFSAPGAVLSGIGLLVMALVSIGESISGITPGVHSMIAGSLLTIVGYQIGTLGVFAAITSDPIQKPEDPITERVIGSLSLEHGATTGLAIFAAGALYAGVLLVDWISGGFGTVEFTIGSLLASTAIIIGLQTVFSSFYLSALTEL</sequence>
<dbReference type="InterPro" id="IPR050256">
    <property type="entry name" value="Glycosyltransferase_2"/>
</dbReference>
<dbReference type="AlphaFoldDB" id="A0ABD5QK90"/>
<feature type="compositionally biased region" description="Low complexity" evidence="1">
    <location>
        <begin position="1"/>
        <end position="13"/>
    </location>
</feature>
<proteinExistence type="predicted"/>
<gene>
    <name evidence="5" type="ORF">ACFPFO_21200</name>
</gene>
<dbReference type="Pfam" id="PF00535">
    <property type="entry name" value="Glycos_transf_2"/>
    <property type="match status" value="1"/>
</dbReference>
<dbReference type="PANTHER" id="PTHR48090:SF7">
    <property type="entry name" value="RFBJ PROTEIN"/>
    <property type="match status" value="1"/>
</dbReference>
<dbReference type="InterPro" id="IPR029044">
    <property type="entry name" value="Nucleotide-diphossugar_trans"/>
</dbReference>
<feature type="transmembrane region" description="Helical" evidence="2">
    <location>
        <begin position="352"/>
        <end position="375"/>
    </location>
</feature>
<protein>
    <submittedName>
        <fullName evidence="5">Glycosyltransferase family 2 protein</fullName>
    </submittedName>
</protein>
<keyword evidence="6" id="KW-1185">Reference proteome</keyword>
<feature type="domain" description="Low-salt glycan biosynthesis hexosyltransferase Agl6 C-terminal transmembrane region" evidence="4">
    <location>
        <begin position="337"/>
        <end position="414"/>
    </location>
</feature>
<evidence type="ECO:0000256" key="2">
    <source>
        <dbReference type="SAM" id="Phobius"/>
    </source>
</evidence>
<evidence type="ECO:0000313" key="6">
    <source>
        <dbReference type="Proteomes" id="UP001595925"/>
    </source>
</evidence>
<dbReference type="RefSeq" id="WP_224830277.1">
    <property type="nucleotide sequence ID" value="NZ_JAIVEF010000046.1"/>
</dbReference>